<dbReference type="EMBL" id="LXQA010175869">
    <property type="protein sequence ID" value="MCI29932.1"/>
    <property type="molecule type" value="Genomic_DNA"/>
</dbReference>
<sequence>SKEEQHIAGHVAALIWAIWQNRNATVWDNSRNSPEQVGGHAFQLWQNWFEAQKFRTQTQQQQTVQHSAQWTKPHEGWIKINVDAGFFEQQTTTTTACCIRNNNGEFMGALTRKYNSRMSIMEGEGVALLDAAQLAIHKGWNFVVFESDSQNLVNAIKSKDGG</sequence>
<feature type="non-terminal residue" evidence="2">
    <location>
        <position position="162"/>
    </location>
</feature>
<feature type="non-terminal residue" evidence="2">
    <location>
        <position position="1"/>
    </location>
</feature>
<comment type="caution">
    <text evidence="2">The sequence shown here is derived from an EMBL/GenBank/DDBJ whole genome shotgun (WGS) entry which is preliminary data.</text>
</comment>
<keyword evidence="3" id="KW-1185">Reference proteome</keyword>
<name>A0A392R1H1_9FABA</name>
<protein>
    <submittedName>
        <fullName evidence="2">Pentatricopeptide repeat-containing protein</fullName>
    </submittedName>
</protein>
<dbReference type="PANTHER" id="PTHR47074:SF48">
    <property type="entry name" value="POLYNUCLEOTIDYL TRANSFERASE, RIBONUCLEASE H-LIKE SUPERFAMILY PROTEIN"/>
    <property type="match status" value="1"/>
</dbReference>
<evidence type="ECO:0000313" key="2">
    <source>
        <dbReference type="EMBL" id="MCI29932.1"/>
    </source>
</evidence>
<dbReference type="Pfam" id="PF13456">
    <property type="entry name" value="RVT_3"/>
    <property type="match status" value="1"/>
</dbReference>
<dbReference type="GO" id="GO:0003676">
    <property type="term" value="F:nucleic acid binding"/>
    <property type="evidence" value="ECO:0007669"/>
    <property type="project" value="InterPro"/>
</dbReference>
<dbReference type="InterPro" id="IPR036397">
    <property type="entry name" value="RNaseH_sf"/>
</dbReference>
<dbReference type="InterPro" id="IPR044730">
    <property type="entry name" value="RNase_H-like_dom_plant"/>
</dbReference>
<dbReference type="InterPro" id="IPR052929">
    <property type="entry name" value="RNase_H-like_EbsB-rel"/>
</dbReference>
<dbReference type="InterPro" id="IPR012337">
    <property type="entry name" value="RNaseH-like_sf"/>
</dbReference>
<dbReference type="GO" id="GO:0004523">
    <property type="term" value="F:RNA-DNA hybrid ribonuclease activity"/>
    <property type="evidence" value="ECO:0007669"/>
    <property type="project" value="InterPro"/>
</dbReference>
<dbReference type="PANTHER" id="PTHR47074">
    <property type="entry name" value="BNAC02G40300D PROTEIN"/>
    <property type="match status" value="1"/>
</dbReference>
<feature type="domain" description="RNase H type-1" evidence="1">
    <location>
        <begin position="81"/>
        <end position="159"/>
    </location>
</feature>
<evidence type="ECO:0000259" key="1">
    <source>
        <dbReference type="Pfam" id="PF13456"/>
    </source>
</evidence>
<accession>A0A392R1H1</accession>
<dbReference type="SUPFAM" id="SSF53098">
    <property type="entry name" value="Ribonuclease H-like"/>
    <property type="match status" value="1"/>
</dbReference>
<proteinExistence type="predicted"/>
<dbReference type="CDD" id="cd06222">
    <property type="entry name" value="RNase_H_like"/>
    <property type="match status" value="1"/>
</dbReference>
<reference evidence="2 3" key="1">
    <citation type="journal article" date="2018" name="Front. Plant Sci.">
        <title>Red Clover (Trifolium pratense) and Zigzag Clover (T. medium) - A Picture of Genomic Similarities and Differences.</title>
        <authorList>
            <person name="Dluhosova J."/>
            <person name="Istvanek J."/>
            <person name="Nedelnik J."/>
            <person name="Repkova J."/>
        </authorList>
    </citation>
    <scope>NUCLEOTIDE SEQUENCE [LARGE SCALE GENOMIC DNA]</scope>
    <source>
        <strain evidence="3">cv. 10/8</strain>
        <tissue evidence="2">Leaf</tissue>
    </source>
</reference>
<dbReference type="InterPro" id="IPR002156">
    <property type="entry name" value="RNaseH_domain"/>
</dbReference>
<dbReference type="AlphaFoldDB" id="A0A392R1H1"/>
<dbReference type="Proteomes" id="UP000265520">
    <property type="component" value="Unassembled WGS sequence"/>
</dbReference>
<organism evidence="2 3">
    <name type="scientific">Trifolium medium</name>
    <dbReference type="NCBI Taxonomy" id="97028"/>
    <lineage>
        <taxon>Eukaryota</taxon>
        <taxon>Viridiplantae</taxon>
        <taxon>Streptophyta</taxon>
        <taxon>Embryophyta</taxon>
        <taxon>Tracheophyta</taxon>
        <taxon>Spermatophyta</taxon>
        <taxon>Magnoliopsida</taxon>
        <taxon>eudicotyledons</taxon>
        <taxon>Gunneridae</taxon>
        <taxon>Pentapetalae</taxon>
        <taxon>rosids</taxon>
        <taxon>fabids</taxon>
        <taxon>Fabales</taxon>
        <taxon>Fabaceae</taxon>
        <taxon>Papilionoideae</taxon>
        <taxon>50 kb inversion clade</taxon>
        <taxon>NPAAA clade</taxon>
        <taxon>Hologalegina</taxon>
        <taxon>IRL clade</taxon>
        <taxon>Trifolieae</taxon>
        <taxon>Trifolium</taxon>
    </lineage>
</organism>
<dbReference type="Gene3D" id="3.30.420.10">
    <property type="entry name" value="Ribonuclease H-like superfamily/Ribonuclease H"/>
    <property type="match status" value="1"/>
</dbReference>
<evidence type="ECO:0000313" key="3">
    <source>
        <dbReference type="Proteomes" id="UP000265520"/>
    </source>
</evidence>